<keyword evidence="1" id="KW-1133">Transmembrane helix</keyword>
<name>A0A812TJL0_SYMPI</name>
<keyword evidence="1" id="KW-0812">Transmembrane</keyword>
<keyword evidence="2" id="KW-0732">Signal</keyword>
<keyword evidence="4" id="KW-1185">Reference proteome</keyword>
<keyword evidence="1" id="KW-0472">Membrane</keyword>
<organism evidence="3 4">
    <name type="scientific">Symbiodinium pilosum</name>
    <name type="common">Dinoflagellate</name>
    <dbReference type="NCBI Taxonomy" id="2952"/>
    <lineage>
        <taxon>Eukaryota</taxon>
        <taxon>Sar</taxon>
        <taxon>Alveolata</taxon>
        <taxon>Dinophyceae</taxon>
        <taxon>Suessiales</taxon>
        <taxon>Symbiodiniaceae</taxon>
        <taxon>Symbiodinium</taxon>
    </lineage>
</organism>
<gene>
    <name evidence="3" type="ORF">SPIL2461_LOCUS13830</name>
</gene>
<comment type="caution">
    <text evidence="3">The sequence shown here is derived from an EMBL/GenBank/DDBJ whole genome shotgun (WGS) entry which is preliminary data.</text>
</comment>
<evidence type="ECO:0000256" key="2">
    <source>
        <dbReference type="SAM" id="SignalP"/>
    </source>
</evidence>
<feature type="signal peptide" evidence="2">
    <location>
        <begin position="1"/>
        <end position="26"/>
    </location>
</feature>
<evidence type="ECO:0000256" key="1">
    <source>
        <dbReference type="SAM" id="Phobius"/>
    </source>
</evidence>
<dbReference type="Proteomes" id="UP000649617">
    <property type="component" value="Unassembled WGS sequence"/>
</dbReference>
<reference evidence="3" key="1">
    <citation type="submission" date="2021-02" db="EMBL/GenBank/DDBJ databases">
        <authorList>
            <person name="Dougan E. K."/>
            <person name="Rhodes N."/>
            <person name="Thang M."/>
            <person name="Chan C."/>
        </authorList>
    </citation>
    <scope>NUCLEOTIDE SEQUENCE</scope>
</reference>
<accession>A0A812TJL0</accession>
<sequence length="72" mass="8164">MSCWQQHLTCCIGCSFLLACTENVLGCYGVSALSSWRQCAFCCWWFLCVFLLSFAMRATPRLHALPNDLGFM</sequence>
<feature type="transmembrane region" description="Helical" evidence="1">
    <location>
        <begin position="36"/>
        <end position="55"/>
    </location>
</feature>
<feature type="chain" id="PRO_5032493072" evidence="2">
    <location>
        <begin position="27"/>
        <end position="72"/>
    </location>
</feature>
<protein>
    <submittedName>
        <fullName evidence="3">Uncharacterized protein</fullName>
    </submittedName>
</protein>
<evidence type="ECO:0000313" key="4">
    <source>
        <dbReference type="Proteomes" id="UP000649617"/>
    </source>
</evidence>
<proteinExistence type="predicted"/>
<evidence type="ECO:0000313" key="3">
    <source>
        <dbReference type="EMBL" id="CAE7526405.1"/>
    </source>
</evidence>
<dbReference type="EMBL" id="CAJNIZ010030835">
    <property type="protein sequence ID" value="CAE7526405.1"/>
    <property type="molecule type" value="Genomic_DNA"/>
</dbReference>
<dbReference type="AlphaFoldDB" id="A0A812TJL0"/>